<evidence type="ECO:0000313" key="3">
    <source>
        <dbReference type="Proteomes" id="UP000320239"/>
    </source>
</evidence>
<keyword evidence="3" id="KW-1185">Reference proteome</keyword>
<evidence type="ECO:0000256" key="1">
    <source>
        <dbReference type="SAM" id="MobiDB-lite"/>
    </source>
</evidence>
<dbReference type="AlphaFoldDB" id="A0A561WI97"/>
<proteinExistence type="predicted"/>
<organism evidence="2 3">
    <name type="scientific">Actinoplanes teichomyceticus</name>
    <dbReference type="NCBI Taxonomy" id="1867"/>
    <lineage>
        <taxon>Bacteria</taxon>
        <taxon>Bacillati</taxon>
        <taxon>Actinomycetota</taxon>
        <taxon>Actinomycetes</taxon>
        <taxon>Micromonosporales</taxon>
        <taxon>Micromonosporaceae</taxon>
        <taxon>Actinoplanes</taxon>
    </lineage>
</organism>
<dbReference type="Proteomes" id="UP000320239">
    <property type="component" value="Unassembled WGS sequence"/>
</dbReference>
<accession>A0A561WI97</accession>
<evidence type="ECO:0000313" key="2">
    <source>
        <dbReference type="EMBL" id="TWG23583.1"/>
    </source>
</evidence>
<protein>
    <submittedName>
        <fullName evidence="2">Uncharacterized protein</fullName>
    </submittedName>
</protein>
<feature type="region of interest" description="Disordered" evidence="1">
    <location>
        <begin position="36"/>
        <end position="64"/>
    </location>
</feature>
<dbReference type="EMBL" id="VIWY01000002">
    <property type="protein sequence ID" value="TWG23583.1"/>
    <property type="molecule type" value="Genomic_DNA"/>
</dbReference>
<comment type="caution">
    <text evidence="2">The sequence shown here is derived from an EMBL/GenBank/DDBJ whole genome shotgun (WGS) entry which is preliminary data.</text>
</comment>
<dbReference type="RefSeq" id="WP_203723792.1">
    <property type="nucleotide sequence ID" value="NZ_BOMX01000146.1"/>
</dbReference>
<sequence length="64" mass="6883">MISSPQGLKAHPAAVEARQQRIALARLMVALRMPAGDEGDQAQGRRPQRRTGVRGFYGIRGGVA</sequence>
<reference evidence="2 3" key="1">
    <citation type="submission" date="2019-06" db="EMBL/GenBank/DDBJ databases">
        <title>Sequencing the genomes of 1000 actinobacteria strains.</title>
        <authorList>
            <person name="Klenk H.-P."/>
        </authorList>
    </citation>
    <scope>NUCLEOTIDE SEQUENCE [LARGE SCALE GENOMIC DNA]</scope>
    <source>
        <strain evidence="2 3">DSM 43866</strain>
    </source>
</reference>
<gene>
    <name evidence="2" type="ORF">FHX34_102132</name>
</gene>
<name>A0A561WI97_ACTTI</name>